<dbReference type="OMA" id="ANSSTWI"/>
<dbReference type="InterPro" id="IPR027836">
    <property type="entry name" value="DUF4529"/>
</dbReference>
<accession>G3PTZ1</accession>
<reference evidence="2" key="1">
    <citation type="submission" date="2006-01" db="EMBL/GenBank/DDBJ databases">
        <authorList>
            <person name="Lindblad-Toh K."/>
            <person name="Mauceli E."/>
            <person name="Grabherr M."/>
            <person name="Chang J.L."/>
            <person name="Lander E.S."/>
        </authorList>
    </citation>
    <scope>NUCLEOTIDE SEQUENCE [LARGE SCALE GENOMIC DNA]</scope>
</reference>
<reference evidence="2" key="2">
    <citation type="submission" date="2024-04" db="UniProtKB">
        <authorList>
            <consortium name="Ensembl"/>
        </authorList>
    </citation>
    <scope>IDENTIFICATION</scope>
</reference>
<feature type="compositionally biased region" description="Polar residues" evidence="1">
    <location>
        <begin position="15"/>
        <end position="25"/>
    </location>
</feature>
<dbReference type="AlphaFoldDB" id="G3PTZ1"/>
<dbReference type="InParanoid" id="G3PTZ1"/>
<dbReference type="PANTHER" id="PTHR36869">
    <property type="entry name" value="CHROMOSOME 16 OPEN READING FRAME 46"/>
    <property type="match status" value="1"/>
</dbReference>
<dbReference type="Bgee" id="ENSGACG00000015973">
    <property type="expression patterns" value="Expressed in testis"/>
</dbReference>
<organism evidence="2">
    <name type="scientific">Gasterosteus aculeatus</name>
    <name type="common">Three-spined stickleback</name>
    <dbReference type="NCBI Taxonomy" id="69293"/>
    <lineage>
        <taxon>Eukaryota</taxon>
        <taxon>Metazoa</taxon>
        <taxon>Chordata</taxon>
        <taxon>Craniata</taxon>
        <taxon>Vertebrata</taxon>
        <taxon>Euteleostomi</taxon>
        <taxon>Actinopterygii</taxon>
        <taxon>Neopterygii</taxon>
        <taxon>Teleostei</taxon>
        <taxon>Neoteleostei</taxon>
        <taxon>Acanthomorphata</taxon>
        <taxon>Eupercaria</taxon>
        <taxon>Perciformes</taxon>
        <taxon>Cottioidei</taxon>
        <taxon>Gasterosteales</taxon>
        <taxon>Gasterosteidae</taxon>
        <taxon>Gasterosteus</taxon>
    </lineage>
</organism>
<sequence>MMATQKEAEPPAVNGSDQELPTQQELWEPTPERGHVDVLLDISEEDFMKEMEPHEYHCYSGLEEAVHGWARVAPLSCIFLTQKTCKKTKQADKPMPLCVDPATPDANSSTWIAENRCESQGGPQNSFKKSLAPNQHAGCSGNTDSAALQKDASEWPVLTPIQTTTSKPPLKEKAEREEALRATSAQAHHFRSKYSDNGAAKPQKHRPHMMFPIKNLTFLPPITLQPANHRKASGKKAQEGGSTGGNI</sequence>
<protein>
    <submittedName>
        <fullName evidence="2">Uncharacterized protein</fullName>
    </submittedName>
</protein>
<evidence type="ECO:0000313" key="2">
    <source>
        <dbReference type="Ensembl" id="ENSGACP00000021078.1"/>
    </source>
</evidence>
<feature type="region of interest" description="Disordered" evidence="1">
    <location>
        <begin position="1"/>
        <end position="33"/>
    </location>
</feature>
<dbReference type="PANTHER" id="PTHR36869:SF1">
    <property type="entry name" value="CHROMOSOME 16 OPEN READING FRAME 46"/>
    <property type="match status" value="1"/>
</dbReference>
<dbReference type="Pfam" id="PF15032">
    <property type="entry name" value="DUF4529"/>
    <property type="match status" value="1"/>
</dbReference>
<proteinExistence type="predicted"/>
<dbReference type="Ensembl" id="ENSGACT00000021118.1">
    <property type="protein sequence ID" value="ENSGACP00000021078.1"/>
    <property type="gene ID" value="ENSGACG00000015973.1"/>
</dbReference>
<feature type="compositionally biased region" description="Basic and acidic residues" evidence="1">
    <location>
        <begin position="169"/>
        <end position="180"/>
    </location>
</feature>
<name>G3PTZ1_GASAC</name>
<evidence type="ECO:0000256" key="1">
    <source>
        <dbReference type="SAM" id="MobiDB-lite"/>
    </source>
</evidence>
<feature type="region of interest" description="Disordered" evidence="1">
    <location>
        <begin position="117"/>
        <end position="205"/>
    </location>
</feature>
<dbReference type="eggNOG" id="ENOG502SE77">
    <property type="taxonomic scope" value="Eukaryota"/>
</dbReference>
<feature type="region of interest" description="Disordered" evidence="1">
    <location>
        <begin position="226"/>
        <end position="247"/>
    </location>
</feature>